<proteinExistence type="predicted"/>
<feature type="transmembrane region" description="Helical" evidence="1">
    <location>
        <begin position="20"/>
        <end position="38"/>
    </location>
</feature>
<evidence type="ECO:0000313" key="3">
    <source>
        <dbReference type="Proteomes" id="UP000215256"/>
    </source>
</evidence>
<protein>
    <submittedName>
        <fullName evidence="2">Uncharacterized protein</fullName>
    </submittedName>
</protein>
<organism evidence="2 3">
    <name type="scientific">Ochrobactrum quorumnocens</name>
    <dbReference type="NCBI Taxonomy" id="271865"/>
    <lineage>
        <taxon>Bacteria</taxon>
        <taxon>Pseudomonadati</taxon>
        <taxon>Pseudomonadota</taxon>
        <taxon>Alphaproteobacteria</taxon>
        <taxon>Hyphomicrobiales</taxon>
        <taxon>Brucellaceae</taxon>
        <taxon>Brucella/Ochrobactrum group</taxon>
        <taxon>Ochrobactrum</taxon>
    </lineage>
</organism>
<dbReference type="Proteomes" id="UP000215256">
    <property type="component" value="Chromosome 2"/>
</dbReference>
<keyword evidence="1" id="KW-0472">Membrane</keyword>
<evidence type="ECO:0000256" key="1">
    <source>
        <dbReference type="SAM" id="Phobius"/>
    </source>
</evidence>
<keyword evidence="1" id="KW-0812">Transmembrane</keyword>
<accession>A0A248UDF3</accession>
<dbReference type="EMBL" id="CP022603">
    <property type="protein sequence ID" value="ASV84642.1"/>
    <property type="molecule type" value="Genomic_DNA"/>
</dbReference>
<evidence type="ECO:0000313" key="2">
    <source>
        <dbReference type="EMBL" id="ASV84642.1"/>
    </source>
</evidence>
<dbReference type="KEGG" id="och:CES85_5437"/>
<gene>
    <name evidence="2" type="ORF">CES85_5437</name>
</gene>
<sequence>MYNKDSQKSALHRFVEGDGFWVAYAGLFATIVIVANLYL</sequence>
<name>A0A248UDF3_9HYPH</name>
<keyword evidence="1" id="KW-1133">Transmembrane helix</keyword>
<dbReference type="AlphaFoldDB" id="A0A248UDF3"/>
<reference evidence="2 3" key="1">
    <citation type="submission" date="2017-07" db="EMBL/GenBank/DDBJ databases">
        <title>Phylogenetic study on the rhizospheric bacterium Ochrobactrum sp. A44.</title>
        <authorList>
            <person name="Krzyzanowska D.M."/>
            <person name="Ossowicki A."/>
            <person name="Rajewska M."/>
            <person name="Maciag T."/>
            <person name="Kaczynski Z."/>
            <person name="Czerwicka M."/>
            <person name="Jafra S."/>
        </authorList>
    </citation>
    <scope>NUCLEOTIDE SEQUENCE [LARGE SCALE GENOMIC DNA]</scope>
    <source>
        <strain evidence="2 3">A44</strain>
    </source>
</reference>